<feature type="compositionally biased region" description="Low complexity" evidence="15">
    <location>
        <begin position="360"/>
        <end position="372"/>
    </location>
</feature>
<evidence type="ECO:0000256" key="9">
    <source>
        <dbReference type="ARBA" id="ARBA00023132"/>
    </source>
</evidence>
<feature type="compositionally biased region" description="Polar residues" evidence="15">
    <location>
        <begin position="278"/>
        <end position="288"/>
    </location>
</feature>
<keyword evidence="14" id="KW-0175">Coiled coil</keyword>
<dbReference type="SUPFAM" id="SSF57997">
    <property type="entry name" value="Tropomyosin"/>
    <property type="match status" value="1"/>
</dbReference>
<feature type="compositionally biased region" description="Polar residues" evidence="15">
    <location>
        <begin position="146"/>
        <end position="163"/>
    </location>
</feature>
<dbReference type="GO" id="GO:0044613">
    <property type="term" value="C:nuclear pore central transport channel"/>
    <property type="evidence" value="ECO:0007669"/>
    <property type="project" value="TreeGrafter"/>
</dbReference>
<feature type="compositionally biased region" description="Gly residues" evidence="15">
    <location>
        <begin position="85"/>
        <end position="95"/>
    </location>
</feature>
<dbReference type="InterPro" id="IPR026010">
    <property type="entry name" value="NSP1/NUP62"/>
</dbReference>
<feature type="compositionally biased region" description="Gly residues" evidence="15">
    <location>
        <begin position="394"/>
        <end position="403"/>
    </location>
</feature>
<evidence type="ECO:0000313" key="17">
    <source>
        <dbReference type="EMBL" id="KAF2219489.1"/>
    </source>
</evidence>
<dbReference type="Pfam" id="PF05064">
    <property type="entry name" value="Nsp1_C"/>
    <property type="match status" value="1"/>
</dbReference>
<feature type="compositionally biased region" description="Low complexity" evidence="15">
    <location>
        <begin position="320"/>
        <end position="332"/>
    </location>
</feature>
<dbReference type="GO" id="GO:0031965">
    <property type="term" value="C:nuclear membrane"/>
    <property type="evidence" value="ECO:0007669"/>
    <property type="project" value="UniProtKB-SubCell"/>
</dbReference>
<dbReference type="InterPro" id="IPR007758">
    <property type="entry name" value="Nucleoporin_NSP1_C"/>
</dbReference>
<evidence type="ECO:0000256" key="10">
    <source>
        <dbReference type="ARBA" id="ARBA00023242"/>
    </source>
</evidence>
<evidence type="ECO:0000256" key="2">
    <source>
        <dbReference type="ARBA" id="ARBA00004567"/>
    </source>
</evidence>
<dbReference type="GO" id="GO:0017056">
    <property type="term" value="F:structural constituent of nuclear pore"/>
    <property type="evidence" value="ECO:0007669"/>
    <property type="project" value="InterPro"/>
</dbReference>
<dbReference type="EMBL" id="ML992516">
    <property type="protein sequence ID" value="KAF2219489.1"/>
    <property type="molecule type" value="Genomic_DNA"/>
</dbReference>
<feature type="compositionally biased region" description="Polar residues" evidence="15">
    <location>
        <begin position="111"/>
        <end position="138"/>
    </location>
</feature>
<evidence type="ECO:0000256" key="7">
    <source>
        <dbReference type="ARBA" id="ARBA00022927"/>
    </source>
</evidence>
<evidence type="ECO:0000256" key="11">
    <source>
        <dbReference type="ARBA" id="ARBA00068864"/>
    </source>
</evidence>
<protein>
    <recommendedName>
        <fullName evidence="11">Nucleoporin NSP1</fullName>
    </recommendedName>
    <alternativeName>
        <fullName evidence="12">Nuclear pore protein NSP1</fullName>
    </alternativeName>
    <alternativeName>
        <fullName evidence="13">Nucleoskeletal-like protein</fullName>
    </alternativeName>
</protein>
<name>A0A6A6G1K3_9PEZI</name>
<feature type="compositionally biased region" description="Polar residues" evidence="15">
    <location>
        <begin position="48"/>
        <end position="58"/>
    </location>
</feature>
<evidence type="ECO:0000256" key="3">
    <source>
        <dbReference type="ARBA" id="ARBA00004620"/>
    </source>
</evidence>
<keyword evidence="6" id="KW-0509">mRNA transport</keyword>
<evidence type="ECO:0000256" key="8">
    <source>
        <dbReference type="ARBA" id="ARBA00023010"/>
    </source>
</evidence>
<feature type="compositionally biased region" description="Low complexity" evidence="15">
    <location>
        <begin position="209"/>
        <end position="219"/>
    </location>
</feature>
<keyword evidence="7" id="KW-0653">Protein transport</keyword>
<evidence type="ECO:0000313" key="18">
    <source>
        <dbReference type="Proteomes" id="UP000799538"/>
    </source>
</evidence>
<dbReference type="GO" id="GO:0006606">
    <property type="term" value="P:protein import into nucleus"/>
    <property type="evidence" value="ECO:0007669"/>
    <property type="project" value="TreeGrafter"/>
</dbReference>
<reference evidence="18" key="1">
    <citation type="journal article" date="2020" name="Stud. Mycol.">
        <title>101 Dothideomycetes genomes: A test case for predicting lifestyles and emergence of pathogens.</title>
        <authorList>
            <person name="Haridas S."/>
            <person name="Albert R."/>
            <person name="Binder M."/>
            <person name="Bloem J."/>
            <person name="LaButti K."/>
            <person name="Salamov A."/>
            <person name="Andreopoulos B."/>
            <person name="Baker S."/>
            <person name="Barry K."/>
            <person name="Bills G."/>
            <person name="Bluhm B."/>
            <person name="Cannon C."/>
            <person name="Castanera R."/>
            <person name="Culley D."/>
            <person name="Daum C."/>
            <person name="Ezra D."/>
            <person name="Gonzalez J."/>
            <person name="Henrissat B."/>
            <person name="Kuo A."/>
            <person name="Liang C."/>
            <person name="Lipzen A."/>
            <person name="Lutzoni F."/>
            <person name="Magnuson J."/>
            <person name="Mondo S."/>
            <person name="Nolan M."/>
            <person name="Ohm R."/>
            <person name="Pangilinan J."/>
            <person name="Park H.-J."/>
            <person name="Ramirez L."/>
            <person name="Alfaro M."/>
            <person name="Sun H."/>
            <person name="Tritt A."/>
            <person name="Yoshinaga Y."/>
            <person name="Zwiers L.-H."/>
            <person name="Turgeon B."/>
            <person name="Goodwin S."/>
            <person name="Spatafora J."/>
            <person name="Crous P."/>
            <person name="Grigoriev I."/>
        </authorList>
    </citation>
    <scope>NUCLEOTIDE SEQUENCE [LARGE SCALE GENOMIC DNA]</scope>
    <source>
        <strain evidence="18">CECT 20119</strain>
    </source>
</reference>
<organism evidence="17 18">
    <name type="scientific">Elsinoe ampelina</name>
    <dbReference type="NCBI Taxonomy" id="302913"/>
    <lineage>
        <taxon>Eukaryota</taxon>
        <taxon>Fungi</taxon>
        <taxon>Dikarya</taxon>
        <taxon>Ascomycota</taxon>
        <taxon>Pezizomycotina</taxon>
        <taxon>Dothideomycetes</taxon>
        <taxon>Dothideomycetidae</taxon>
        <taxon>Myriangiales</taxon>
        <taxon>Elsinoaceae</taxon>
        <taxon>Elsinoe</taxon>
    </lineage>
</organism>
<feature type="domain" description="Nucleoporin NSP1-like C-terminal" evidence="16">
    <location>
        <begin position="454"/>
        <end position="557"/>
    </location>
</feature>
<dbReference type="PANTHER" id="PTHR12084:SF0">
    <property type="entry name" value="NUCLEAR PORE GLYCOPROTEIN P62"/>
    <property type="match status" value="1"/>
</dbReference>
<evidence type="ECO:0000259" key="16">
    <source>
        <dbReference type="Pfam" id="PF05064"/>
    </source>
</evidence>
<dbReference type="PANTHER" id="PTHR12084">
    <property type="entry name" value="NUCLEAR PORE GLYCOPROTEIN P62-RELATED"/>
    <property type="match status" value="1"/>
</dbReference>
<keyword evidence="10" id="KW-0539">Nucleus</keyword>
<evidence type="ECO:0000256" key="15">
    <source>
        <dbReference type="SAM" id="MobiDB-lite"/>
    </source>
</evidence>
<proteinExistence type="inferred from homology"/>
<dbReference type="AlphaFoldDB" id="A0A6A6G1K3"/>
<dbReference type="FunFam" id="1.20.5.170:FF:000040">
    <property type="entry name" value="Nuclear pore glycoprotein p62"/>
    <property type="match status" value="1"/>
</dbReference>
<dbReference type="GO" id="GO:0051028">
    <property type="term" value="P:mRNA transport"/>
    <property type="evidence" value="ECO:0007669"/>
    <property type="project" value="UniProtKB-KW"/>
</dbReference>
<evidence type="ECO:0000256" key="1">
    <source>
        <dbReference type="ARBA" id="ARBA00004335"/>
    </source>
</evidence>
<evidence type="ECO:0000256" key="5">
    <source>
        <dbReference type="ARBA" id="ARBA00022448"/>
    </source>
</evidence>
<gene>
    <name evidence="17" type="ORF">BDZ85DRAFT_268525</name>
</gene>
<keyword evidence="9" id="KW-0906">Nuclear pore complex</keyword>
<dbReference type="GO" id="GO:0005543">
    <property type="term" value="F:phospholipid binding"/>
    <property type="evidence" value="ECO:0007669"/>
    <property type="project" value="TreeGrafter"/>
</dbReference>
<evidence type="ECO:0000256" key="14">
    <source>
        <dbReference type="SAM" id="Coils"/>
    </source>
</evidence>
<feature type="compositionally biased region" description="Low complexity" evidence="15">
    <location>
        <begin position="339"/>
        <end position="352"/>
    </location>
</feature>
<dbReference type="OrthoDB" id="344345at2759"/>
<feature type="compositionally biased region" description="Polar residues" evidence="15">
    <location>
        <begin position="232"/>
        <end position="245"/>
    </location>
</feature>
<dbReference type="Proteomes" id="UP000799538">
    <property type="component" value="Unassembled WGS sequence"/>
</dbReference>
<evidence type="ECO:0000256" key="12">
    <source>
        <dbReference type="ARBA" id="ARBA00078941"/>
    </source>
</evidence>
<accession>A0A6A6G1K3</accession>
<feature type="compositionally biased region" description="Polar residues" evidence="15">
    <location>
        <begin position="373"/>
        <end position="388"/>
    </location>
</feature>
<feature type="compositionally biased region" description="Polar residues" evidence="15">
    <location>
        <begin position="252"/>
        <end position="263"/>
    </location>
</feature>
<feature type="coiled-coil region" evidence="14">
    <location>
        <begin position="530"/>
        <end position="557"/>
    </location>
</feature>
<evidence type="ECO:0000256" key="13">
    <source>
        <dbReference type="ARBA" id="ARBA00081079"/>
    </source>
</evidence>
<feature type="compositionally biased region" description="Gly residues" evidence="15">
    <location>
        <begin position="63"/>
        <end position="74"/>
    </location>
</feature>
<feature type="compositionally biased region" description="Low complexity" evidence="15">
    <location>
        <begin position="404"/>
        <end position="427"/>
    </location>
</feature>
<feature type="region of interest" description="Disordered" evidence="15">
    <location>
        <begin position="1"/>
        <end position="429"/>
    </location>
</feature>
<keyword evidence="18" id="KW-1185">Reference proteome</keyword>
<dbReference type="Gene3D" id="1.20.5.170">
    <property type="match status" value="1"/>
</dbReference>
<keyword evidence="5" id="KW-0813">Transport</keyword>
<evidence type="ECO:0000256" key="6">
    <source>
        <dbReference type="ARBA" id="ARBA00022816"/>
    </source>
</evidence>
<dbReference type="GO" id="GO:0006405">
    <property type="term" value="P:RNA export from nucleus"/>
    <property type="evidence" value="ECO:0007669"/>
    <property type="project" value="TreeGrafter"/>
</dbReference>
<comment type="subcellular location">
    <subcellularLocation>
        <location evidence="1">Nucleus membrane</location>
        <topology evidence="1">Peripheral membrane protein</topology>
        <orientation evidence="1">Cytoplasmic side</orientation>
    </subcellularLocation>
    <subcellularLocation>
        <location evidence="3">Nucleus membrane</location>
        <topology evidence="3">Peripheral membrane protein</topology>
        <orientation evidence="3">Nucleoplasmic side</orientation>
    </subcellularLocation>
    <subcellularLocation>
        <location evidence="2">Nucleus</location>
        <location evidence="2">Nuclear pore complex</location>
    </subcellularLocation>
</comment>
<evidence type="ECO:0000256" key="4">
    <source>
        <dbReference type="ARBA" id="ARBA00005911"/>
    </source>
</evidence>
<keyword evidence="8" id="KW-0811">Translocation</keyword>
<sequence length="677" mass="68032">MSNPPKFTFGAPASSAGSSGGLFGSSGATKPLFGQSTGETPKPASTGLFGSTPSSGGEQKSLFGGGASTGGTSFGFGAAKPTEGSSGGGLFGGGAKPATPGGFSFTKPGEITSTTPLQTPSATSAPNMFGQPSTTSAPASGGLFGNLNNAASSSQPASGTATPAPNKPAPLSFSTTPAGPPPSSGNNLFGGSKPAEGGSGLFGQKSDKPASSPFGQPPSAGGGGGGLFGAKSTEQPASAGPTTPSFFGGGATASSQPASNLFQKPTAPASATAEGQKPTFSFPSSNASKPLFGEVNKTTESAPAKPSFSLGQPAASKEQPSPATTTPSAPTSLFSLNKPATTPSTSSAPTSTLFSQNKDTAATPASSAPTTSFFNKDSTSQPQTSGSAPSGGLFKLGGLGGGAATSSSSTAPASTATTAPTTSSAPAQQFSTFPTAVPNFQQGLQAAQNPGASTTGPAPPAASRLAAKSLDEILTLWTTSLTTHQKSFGNMATRISAWDRQLVENSDKISKLYARTFQAERDTAEVERQLTSVEGEQQELERYLDQYEKTVDELIARSGGVEGGIDAERERTYRIAERCSSRLTSMSHDLTSMIEEINAASANVRQSNKSANASDPLTQIVKVLNGHLSQLQLIDQGASQLQQKVTAAQREARAIGRNGALGNDEVDAFARSYLGRR</sequence>
<comment type="similarity">
    <text evidence="4">Belongs to the nucleoporin NSP1/NUP62 family.</text>
</comment>